<dbReference type="InterPro" id="IPR022053">
    <property type="entry name" value="DUF3613"/>
</dbReference>
<feature type="compositionally biased region" description="Gly residues" evidence="1">
    <location>
        <begin position="89"/>
        <end position="114"/>
    </location>
</feature>
<keyword evidence="3" id="KW-0449">Lipoprotein</keyword>
<feature type="region of interest" description="Disordered" evidence="1">
    <location>
        <begin position="86"/>
        <end position="114"/>
    </location>
</feature>
<evidence type="ECO:0000256" key="2">
    <source>
        <dbReference type="SAM" id="SignalP"/>
    </source>
</evidence>
<proteinExistence type="predicted"/>
<evidence type="ECO:0000256" key="1">
    <source>
        <dbReference type="SAM" id="MobiDB-lite"/>
    </source>
</evidence>
<sequence length="114" mass="11269">MFHLSSIRVRAVCVAFACALGAGIAHAQSDPPASEIGHATNALLDLQRSNRAAATPQPIDGAAGTYAYQRYIDTFKTPIPQWFGTMSTAGGGGSGGSGGSGGGSGGSSGGDLAR</sequence>
<comment type="caution">
    <text evidence="3">The sequence shown here is derived from an EMBL/GenBank/DDBJ whole genome shotgun (WGS) entry which is preliminary data.</text>
</comment>
<dbReference type="RefSeq" id="WP_174991426.1">
    <property type="nucleotide sequence ID" value="NZ_CABVPX010000002.1"/>
</dbReference>
<evidence type="ECO:0000313" key="4">
    <source>
        <dbReference type="Proteomes" id="UP000494172"/>
    </source>
</evidence>
<keyword evidence="2" id="KW-0732">Signal</keyword>
<dbReference type="AlphaFoldDB" id="A0A9Q9SDG4"/>
<dbReference type="Proteomes" id="UP000494172">
    <property type="component" value="Unassembled WGS sequence"/>
</dbReference>
<evidence type="ECO:0000313" key="3">
    <source>
        <dbReference type="EMBL" id="VWB15618.1"/>
    </source>
</evidence>
<accession>A0A9Q9SDG4</accession>
<organism evidence="3 4">
    <name type="scientific">Burkholderia arboris</name>
    <dbReference type="NCBI Taxonomy" id="488730"/>
    <lineage>
        <taxon>Bacteria</taxon>
        <taxon>Pseudomonadati</taxon>
        <taxon>Pseudomonadota</taxon>
        <taxon>Betaproteobacteria</taxon>
        <taxon>Burkholderiales</taxon>
        <taxon>Burkholderiaceae</taxon>
        <taxon>Burkholderia</taxon>
        <taxon>Burkholderia cepacia complex</taxon>
    </lineage>
</organism>
<dbReference type="Pfam" id="PF12266">
    <property type="entry name" value="DUF3613"/>
    <property type="match status" value="1"/>
</dbReference>
<name>A0A9Q9SDG4_9BURK</name>
<dbReference type="EMBL" id="CABVPX010000002">
    <property type="protein sequence ID" value="VWB15618.1"/>
    <property type="molecule type" value="Genomic_DNA"/>
</dbReference>
<reference evidence="3 4" key="1">
    <citation type="submission" date="2019-09" db="EMBL/GenBank/DDBJ databases">
        <authorList>
            <person name="Depoorter E."/>
        </authorList>
    </citation>
    <scope>NUCLEOTIDE SEQUENCE [LARGE SCALE GENOMIC DNA]</scope>
    <source>
        <strain evidence="3">LMG 24066</strain>
    </source>
</reference>
<feature type="signal peptide" evidence="2">
    <location>
        <begin position="1"/>
        <end position="27"/>
    </location>
</feature>
<gene>
    <name evidence="3" type="ORF">BAR24066_00557</name>
</gene>
<protein>
    <submittedName>
        <fullName evidence="3">Lipoprotein</fullName>
    </submittedName>
</protein>
<feature type="chain" id="PRO_5040175745" evidence="2">
    <location>
        <begin position="28"/>
        <end position="114"/>
    </location>
</feature>